<accession>A0A699KK61</accession>
<gene>
    <name evidence="1" type="ORF">Tci_664790</name>
</gene>
<protein>
    <submittedName>
        <fullName evidence="1">Uncharacterized protein</fullName>
    </submittedName>
</protein>
<reference evidence="1" key="1">
    <citation type="journal article" date="2019" name="Sci. Rep.">
        <title>Draft genome of Tanacetum cinerariifolium, the natural source of mosquito coil.</title>
        <authorList>
            <person name="Yamashiro T."/>
            <person name="Shiraishi A."/>
            <person name="Satake H."/>
            <person name="Nakayama K."/>
        </authorList>
    </citation>
    <scope>NUCLEOTIDE SEQUENCE</scope>
</reference>
<dbReference type="EMBL" id="BKCJ010515947">
    <property type="protein sequence ID" value="GFA92818.1"/>
    <property type="molecule type" value="Genomic_DNA"/>
</dbReference>
<evidence type="ECO:0000313" key="1">
    <source>
        <dbReference type="EMBL" id="GFA92818.1"/>
    </source>
</evidence>
<organism evidence="1">
    <name type="scientific">Tanacetum cinerariifolium</name>
    <name type="common">Dalmatian daisy</name>
    <name type="synonym">Chrysanthemum cinerariifolium</name>
    <dbReference type="NCBI Taxonomy" id="118510"/>
    <lineage>
        <taxon>Eukaryota</taxon>
        <taxon>Viridiplantae</taxon>
        <taxon>Streptophyta</taxon>
        <taxon>Embryophyta</taxon>
        <taxon>Tracheophyta</taxon>
        <taxon>Spermatophyta</taxon>
        <taxon>Magnoliopsida</taxon>
        <taxon>eudicotyledons</taxon>
        <taxon>Gunneridae</taxon>
        <taxon>Pentapetalae</taxon>
        <taxon>asterids</taxon>
        <taxon>campanulids</taxon>
        <taxon>Asterales</taxon>
        <taxon>Asteraceae</taxon>
        <taxon>Asteroideae</taxon>
        <taxon>Anthemideae</taxon>
        <taxon>Anthemidinae</taxon>
        <taxon>Tanacetum</taxon>
    </lineage>
</organism>
<sequence>MILKSAQNGPPIWRTIMENGVTRPGKYSKLTPPEAIQDDCHIQELQKVKPYRQSSHNAAYQADDLDAYDSDCDELNIAKVAIMENLSHYGSDVLIKVHNPDNIDSNMINQGVQARPSSE</sequence>
<dbReference type="AlphaFoldDB" id="A0A699KK61"/>
<proteinExistence type="predicted"/>
<comment type="caution">
    <text evidence="1">The sequence shown here is derived from an EMBL/GenBank/DDBJ whole genome shotgun (WGS) entry which is preliminary data.</text>
</comment>
<name>A0A699KK61_TANCI</name>